<keyword evidence="3" id="KW-0963">Cytoplasm</keyword>
<keyword evidence="7" id="KW-0206">Cytoskeleton</keyword>
<evidence type="ECO:0000256" key="8">
    <source>
        <dbReference type="ARBA" id="ARBA00023306"/>
    </source>
</evidence>
<evidence type="ECO:0000313" key="14">
    <source>
        <dbReference type="WBParaSite" id="MhA1_Contig675.frz3.gene2"/>
    </source>
</evidence>
<dbReference type="PANTHER" id="PTHR10623">
    <property type="entry name" value="MICROTUBULE-ASSOCIATED PROTEIN RP/EB FAMILY MEMBER"/>
    <property type="match status" value="1"/>
</dbReference>
<dbReference type="InterPro" id="IPR004953">
    <property type="entry name" value="EB1_C"/>
</dbReference>
<evidence type="ECO:0000259" key="11">
    <source>
        <dbReference type="PROSITE" id="PS50021"/>
    </source>
</evidence>
<reference evidence="14" key="1">
    <citation type="submission" date="2016-11" db="UniProtKB">
        <authorList>
            <consortium name="WormBaseParasite"/>
        </authorList>
    </citation>
    <scope>IDENTIFICATION</scope>
</reference>
<feature type="compositionally biased region" description="Low complexity" evidence="10">
    <location>
        <begin position="491"/>
        <end position="500"/>
    </location>
</feature>
<keyword evidence="4" id="KW-0132">Cell division</keyword>
<keyword evidence="5 9" id="KW-0493">Microtubule</keyword>
<dbReference type="AlphaFoldDB" id="A0A1I8BWG4"/>
<feature type="compositionally biased region" description="Polar residues" evidence="10">
    <location>
        <begin position="186"/>
        <end position="198"/>
    </location>
</feature>
<evidence type="ECO:0000256" key="2">
    <source>
        <dbReference type="ARBA" id="ARBA00010729"/>
    </source>
</evidence>
<evidence type="ECO:0000256" key="6">
    <source>
        <dbReference type="ARBA" id="ARBA00022776"/>
    </source>
</evidence>
<dbReference type="Proteomes" id="UP000095281">
    <property type="component" value="Unplaced"/>
</dbReference>
<name>A0A1I8BWG4_MELHA</name>
<organism evidence="13 14">
    <name type="scientific">Meloidogyne hapla</name>
    <name type="common">Root-knot nematode worm</name>
    <dbReference type="NCBI Taxonomy" id="6305"/>
    <lineage>
        <taxon>Eukaryota</taxon>
        <taxon>Metazoa</taxon>
        <taxon>Ecdysozoa</taxon>
        <taxon>Nematoda</taxon>
        <taxon>Chromadorea</taxon>
        <taxon>Rhabditida</taxon>
        <taxon>Tylenchina</taxon>
        <taxon>Tylenchomorpha</taxon>
        <taxon>Tylenchoidea</taxon>
        <taxon>Meloidogynidae</taxon>
        <taxon>Meloidogyninae</taxon>
        <taxon>Meloidogyne</taxon>
    </lineage>
</organism>
<comment type="subcellular location">
    <subcellularLocation>
        <location evidence="1">Cytoplasm</location>
        <location evidence="1">Cytoskeleton</location>
    </subcellularLocation>
</comment>
<evidence type="ECO:0000256" key="10">
    <source>
        <dbReference type="SAM" id="MobiDB-lite"/>
    </source>
</evidence>
<dbReference type="PROSITE" id="PS51230">
    <property type="entry name" value="EB1_C"/>
    <property type="match status" value="1"/>
</dbReference>
<feature type="compositionally biased region" description="Polar residues" evidence="10">
    <location>
        <begin position="234"/>
        <end position="269"/>
    </location>
</feature>
<feature type="domain" description="Calponin-homology (CH)" evidence="11">
    <location>
        <begin position="15"/>
        <end position="117"/>
    </location>
</feature>
<feature type="region of interest" description="Disordered" evidence="10">
    <location>
        <begin position="491"/>
        <end position="510"/>
    </location>
</feature>
<evidence type="ECO:0000256" key="4">
    <source>
        <dbReference type="ARBA" id="ARBA00022618"/>
    </source>
</evidence>
<evidence type="ECO:0000256" key="9">
    <source>
        <dbReference type="PROSITE-ProRule" id="PRU00576"/>
    </source>
</evidence>
<evidence type="ECO:0000256" key="7">
    <source>
        <dbReference type="ARBA" id="ARBA00023212"/>
    </source>
</evidence>
<sequence>MPVVNVYSTSVTSENVSRFELLAWVNNCLQSNLTKIEEMASGAAYCQLTDFLFPTRVPLKKVKWNSRQEVDWMNNWRVLQHSWKEIGIDKPIPVQSLMRAKFQDNFEFLQWFKKFFDANYDGHGYDPAAARNNEEFPAALPGGATKKAPPAVGNSTAAASRRSTAQMATSRPISAPKPEARDTRRSLNVSARAVTTSAPKAVPTTRAPPSAAFSASAATASAAAKRRPPIVHSPQKNGGTVRNGQQTLRTSGRKSTAPSSAGNRSGIGSTETTILEQQNKEFQSQIAEITKNSLIYERERNFYYGKLRKIEVLCNENSTNQVFSSLVGQIQKIIQDKNEEEQQQLNGDTFTKANETFISTKPKESDANQLPIVFDDSGSFGNQDNILDIAMNVTKDETNSEINPTQIIIPSVEQQPLIEPEFEKEHLQPVIEDSIDGIPANNTYNIDEGGMEGLDAIKLPHSLISEQELQNAERSMEAVGHKIREELNTEVGTTNNNGGVEVDDLLKNTK</sequence>
<dbReference type="FunFam" id="1.10.418.10:FF:000072">
    <property type="entry name" value="microtubule-associated protein RP/EB family member 2 isoform X2"/>
    <property type="match status" value="1"/>
</dbReference>
<dbReference type="Gene3D" id="1.10.418.10">
    <property type="entry name" value="Calponin-like domain"/>
    <property type="match status" value="1"/>
</dbReference>
<dbReference type="InterPro" id="IPR036872">
    <property type="entry name" value="CH_dom_sf"/>
</dbReference>
<dbReference type="WBParaSite" id="MhA1_Contig675.frz3.gene2">
    <property type="protein sequence ID" value="MhA1_Contig675.frz3.gene2"/>
    <property type="gene ID" value="MhA1_Contig675.frz3.gene2"/>
</dbReference>
<evidence type="ECO:0000259" key="12">
    <source>
        <dbReference type="PROSITE" id="PS51230"/>
    </source>
</evidence>
<protein>
    <submittedName>
        <fullName evidence="14">Calponin-homology (CH) domain-containing protein</fullName>
    </submittedName>
</protein>
<dbReference type="PROSITE" id="PS50021">
    <property type="entry name" value="CH"/>
    <property type="match status" value="1"/>
</dbReference>
<dbReference type="Gene3D" id="1.20.5.1430">
    <property type="match status" value="1"/>
</dbReference>
<dbReference type="SUPFAM" id="SSF140612">
    <property type="entry name" value="EB1 dimerisation domain-like"/>
    <property type="match status" value="1"/>
</dbReference>
<keyword evidence="6" id="KW-0498">Mitosis</keyword>
<dbReference type="InterPro" id="IPR036133">
    <property type="entry name" value="EB1_C_sf"/>
</dbReference>
<dbReference type="GO" id="GO:0005874">
    <property type="term" value="C:microtubule"/>
    <property type="evidence" value="ECO:0007669"/>
    <property type="project" value="UniProtKB-KW"/>
</dbReference>
<dbReference type="InterPro" id="IPR001715">
    <property type="entry name" value="CH_dom"/>
</dbReference>
<comment type="similarity">
    <text evidence="2">Belongs to the MAPRE family.</text>
</comment>
<feature type="compositionally biased region" description="Low complexity" evidence="10">
    <location>
        <begin position="155"/>
        <end position="171"/>
    </location>
</feature>
<evidence type="ECO:0000256" key="3">
    <source>
        <dbReference type="ARBA" id="ARBA00022490"/>
    </source>
</evidence>
<evidence type="ECO:0000256" key="1">
    <source>
        <dbReference type="ARBA" id="ARBA00004245"/>
    </source>
</evidence>
<feature type="domain" description="EB1 C-terminal" evidence="12">
    <location>
        <begin position="271"/>
        <end position="343"/>
    </location>
</feature>
<evidence type="ECO:0000256" key="5">
    <source>
        <dbReference type="ARBA" id="ARBA00022701"/>
    </source>
</evidence>
<dbReference type="InterPro" id="IPR027328">
    <property type="entry name" value="MAPRE"/>
</dbReference>
<keyword evidence="13" id="KW-1185">Reference proteome</keyword>
<proteinExistence type="inferred from homology"/>
<dbReference type="Pfam" id="PF03271">
    <property type="entry name" value="EB1"/>
    <property type="match status" value="1"/>
</dbReference>
<accession>A0A1I8BWG4</accession>
<feature type="compositionally biased region" description="Low complexity" evidence="10">
    <location>
        <begin position="203"/>
        <end position="223"/>
    </location>
</feature>
<keyword evidence="8" id="KW-0131">Cell cycle</keyword>
<feature type="region of interest" description="Disordered" evidence="10">
    <location>
        <begin position="136"/>
        <end position="269"/>
    </location>
</feature>
<dbReference type="GO" id="GO:0051301">
    <property type="term" value="P:cell division"/>
    <property type="evidence" value="ECO:0007669"/>
    <property type="project" value="UniProtKB-KW"/>
</dbReference>
<evidence type="ECO:0000313" key="13">
    <source>
        <dbReference type="Proteomes" id="UP000095281"/>
    </source>
</evidence>
<dbReference type="SUPFAM" id="SSF47576">
    <property type="entry name" value="Calponin-homology domain, CH-domain"/>
    <property type="match status" value="1"/>
</dbReference>
<dbReference type="GO" id="GO:0008017">
    <property type="term" value="F:microtubule binding"/>
    <property type="evidence" value="ECO:0007669"/>
    <property type="project" value="InterPro"/>
</dbReference>
<dbReference type="Pfam" id="PF00307">
    <property type="entry name" value="CH"/>
    <property type="match status" value="1"/>
</dbReference>